<evidence type="ECO:0000313" key="2">
    <source>
        <dbReference type="Proteomes" id="UP001172680"/>
    </source>
</evidence>
<reference evidence="1" key="1">
    <citation type="submission" date="2022-10" db="EMBL/GenBank/DDBJ databases">
        <title>Culturing micro-colonial fungi from biological soil crusts in the Mojave desert and describing Neophaeococcomyces mojavensis, and introducing the new genera and species Taxawa tesnikishii.</title>
        <authorList>
            <person name="Kurbessoian T."/>
            <person name="Stajich J.E."/>
        </authorList>
    </citation>
    <scope>NUCLEOTIDE SEQUENCE</scope>
    <source>
        <strain evidence="1">JES_115</strain>
    </source>
</reference>
<keyword evidence="2" id="KW-1185">Reference proteome</keyword>
<gene>
    <name evidence="1" type="ORF">H2199_004479</name>
</gene>
<evidence type="ECO:0000313" key="1">
    <source>
        <dbReference type="EMBL" id="KAJ9642957.1"/>
    </source>
</evidence>
<comment type="caution">
    <text evidence="1">The sequence shown here is derived from an EMBL/GenBank/DDBJ whole genome shotgun (WGS) entry which is preliminary data.</text>
</comment>
<organism evidence="1 2">
    <name type="scientific">Coniosporium tulheliwenetii</name>
    <dbReference type="NCBI Taxonomy" id="3383036"/>
    <lineage>
        <taxon>Eukaryota</taxon>
        <taxon>Fungi</taxon>
        <taxon>Dikarya</taxon>
        <taxon>Ascomycota</taxon>
        <taxon>Pezizomycotina</taxon>
        <taxon>Dothideomycetes</taxon>
        <taxon>Dothideomycetes incertae sedis</taxon>
        <taxon>Coniosporium</taxon>
    </lineage>
</organism>
<sequence>MNPYLTLALASLYYTLYYLLIWPLLQLYNGLLAILTPISNALRFLLLPLTTLAHSLIRALLYPFGLIPNFETLYIYLGIASILGLGAGLVLALSYGLFVRLFKLDVPSEEQDPRPAARTAKEYREARQRKKKELADPILAYGYGELRTGTGSERERGRQGRGGVLGEPILEVVGYEEEDDVEW</sequence>
<proteinExistence type="predicted"/>
<dbReference type="EMBL" id="JAPDRP010000012">
    <property type="protein sequence ID" value="KAJ9642957.1"/>
    <property type="molecule type" value="Genomic_DNA"/>
</dbReference>
<accession>A0ACC2Z5M0</accession>
<name>A0ACC2Z5M0_9PEZI</name>
<protein>
    <submittedName>
        <fullName evidence="1">Uncharacterized protein</fullName>
    </submittedName>
</protein>
<dbReference type="Proteomes" id="UP001172680">
    <property type="component" value="Unassembled WGS sequence"/>
</dbReference>